<dbReference type="PANTHER" id="PTHR34700">
    <property type="entry name" value="POTASSIUM BINDING PROTEIN KBP"/>
    <property type="match status" value="1"/>
</dbReference>
<organism evidence="6 7">
    <name type="scientific">Enteractinococcus fodinae</name>
    <dbReference type="NCBI Taxonomy" id="684663"/>
    <lineage>
        <taxon>Bacteria</taxon>
        <taxon>Bacillati</taxon>
        <taxon>Actinomycetota</taxon>
        <taxon>Actinomycetes</taxon>
        <taxon>Micrococcales</taxon>
        <taxon>Micrococcaceae</taxon>
    </lineage>
</organism>
<dbReference type="Proteomes" id="UP001183794">
    <property type="component" value="Unassembled WGS sequence"/>
</dbReference>
<evidence type="ECO:0000313" key="7">
    <source>
        <dbReference type="Proteomes" id="UP001183794"/>
    </source>
</evidence>
<protein>
    <submittedName>
        <fullName evidence="6">LysM repeat protein</fullName>
    </submittedName>
</protein>
<feature type="region of interest" description="Disordered" evidence="3">
    <location>
        <begin position="110"/>
        <end position="177"/>
    </location>
</feature>
<dbReference type="Gene3D" id="3.10.350.10">
    <property type="entry name" value="LysM domain"/>
    <property type="match status" value="1"/>
</dbReference>
<keyword evidence="2" id="KW-0378">Hydrolase</keyword>
<dbReference type="InterPro" id="IPR018392">
    <property type="entry name" value="LysM"/>
</dbReference>
<dbReference type="PANTHER" id="PTHR34700:SF4">
    <property type="entry name" value="PHAGE-LIKE ELEMENT PBSX PROTEIN XKDP"/>
    <property type="match status" value="1"/>
</dbReference>
<evidence type="ECO:0000259" key="5">
    <source>
        <dbReference type="PROSITE" id="PS51782"/>
    </source>
</evidence>
<name>A0ABU2B1G3_9MICC</name>
<feature type="compositionally biased region" description="Low complexity" evidence="3">
    <location>
        <begin position="124"/>
        <end position="177"/>
    </location>
</feature>
<keyword evidence="7" id="KW-1185">Reference proteome</keyword>
<dbReference type="RefSeq" id="WP_310172911.1">
    <property type="nucleotide sequence ID" value="NZ_BAABHE010000002.1"/>
</dbReference>
<evidence type="ECO:0000256" key="3">
    <source>
        <dbReference type="SAM" id="MobiDB-lite"/>
    </source>
</evidence>
<keyword evidence="4" id="KW-0732">Signal</keyword>
<gene>
    <name evidence="6" type="ORF">J2S62_001373</name>
</gene>
<sequence>MTNPARGKFAAKSLAAAAAISLPFLAFATPASADTGTWDQLAECESGGNWSIDTGNGYRGGLQFKQSTWEAYGGSGNPAAASKSEQIRVAENVQQGQGWGAWPACSAQLGLTGNAQPQGGSGGQQQETSQQQEAPAQTQQQQAPAPQQEAPAPTQQQEAPAQQQPAQSAPAQAAPAGETYTVVAGDTLSKIAQAHGVAGGWHSIYEANTDKIADPTLIYPGQQIVLP</sequence>
<dbReference type="Gene3D" id="1.10.530.10">
    <property type="match status" value="1"/>
</dbReference>
<proteinExistence type="inferred from homology"/>
<dbReference type="CDD" id="cd13925">
    <property type="entry name" value="RPF"/>
    <property type="match status" value="1"/>
</dbReference>
<comment type="similarity">
    <text evidence="1">Belongs to the transglycosylase family. Rpf subfamily.</text>
</comment>
<evidence type="ECO:0000256" key="1">
    <source>
        <dbReference type="ARBA" id="ARBA00010830"/>
    </source>
</evidence>
<dbReference type="InterPro" id="IPR010618">
    <property type="entry name" value="RPF"/>
</dbReference>
<evidence type="ECO:0000256" key="2">
    <source>
        <dbReference type="ARBA" id="ARBA00022801"/>
    </source>
</evidence>
<feature type="chain" id="PRO_5045056354" evidence="4">
    <location>
        <begin position="29"/>
        <end position="227"/>
    </location>
</feature>
<dbReference type="CDD" id="cd00118">
    <property type="entry name" value="LysM"/>
    <property type="match status" value="1"/>
</dbReference>
<dbReference type="EMBL" id="JAVDYJ010000001">
    <property type="protein sequence ID" value="MDR7347116.1"/>
    <property type="molecule type" value="Genomic_DNA"/>
</dbReference>
<evidence type="ECO:0000313" key="6">
    <source>
        <dbReference type="EMBL" id="MDR7347116.1"/>
    </source>
</evidence>
<feature type="domain" description="LysM" evidence="5">
    <location>
        <begin position="178"/>
        <end position="226"/>
    </location>
</feature>
<dbReference type="InterPro" id="IPR036779">
    <property type="entry name" value="LysM_dom_sf"/>
</dbReference>
<reference evidence="6 7" key="1">
    <citation type="submission" date="2023-07" db="EMBL/GenBank/DDBJ databases">
        <title>Sequencing the genomes of 1000 actinobacteria strains.</title>
        <authorList>
            <person name="Klenk H.-P."/>
        </authorList>
    </citation>
    <scope>NUCLEOTIDE SEQUENCE [LARGE SCALE GENOMIC DNA]</scope>
    <source>
        <strain evidence="6 7">DSM 22966</strain>
    </source>
</reference>
<evidence type="ECO:0000256" key="4">
    <source>
        <dbReference type="SAM" id="SignalP"/>
    </source>
</evidence>
<dbReference type="InterPro" id="IPR023346">
    <property type="entry name" value="Lysozyme-like_dom_sf"/>
</dbReference>
<feature type="signal peptide" evidence="4">
    <location>
        <begin position="1"/>
        <end position="28"/>
    </location>
</feature>
<dbReference type="Pfam" id="PF01476">
    <property type="entry name" value="LysM"/>
    <property type="match status" value="1"/>
</dbReference>
<dbReference type="SUPFAM" id="SSF54106">
    <property type="entry name" value="LysM domain"/>
    <property type="match status" value="1"/>
</dbReference>
<dbReference type="InterPro" id="IPR052196">
    <property type="entry name" value="Bact_Kbp"/>
</dbReference>
<comment type="caution">
    <text evidence="6">The sequence shown here is derived from an EMBL/GenBank/DDBJ whole genome shotgun (WGS) entry which is preliminary data.</text>
</comment>
<accession>A0ABU2B1G3</accession>
<dbReference type="PROSITE" id="PS51782">
    <property type="entry name" value="LYSM"/>
    <property type="match status" value="1"/>
</dbReference>
<dbReference type="SMART" id="SM00257">
    <property type="entry name" value="LysM"/>
    <property type="match status" value="1"/>
</dbReference>
<dbReference type="SUPFAM" id="SSF53955">
    <property type="entry name" value="Lysozyme-like"/>
    <property type="match status" value="1"/>
</dbReference>
<dbReference type="Pfam" id="PF06737">
    <property type="entry name" value="Transglycosylas"/>
    <property type="match status" value="1"/>
</dbReference>